<protein>
    <submittedName>
        <fullName evidence="1">Uncharacterized protein</fullName>
    </submittedName>
</protein>
<proteinExistence type="predicted"/>
<accession>A0A212EYV8</accession>
<keyword evidence="2" id="KW-1185">Reference proteome</keyword>
<comment type="caution">
    <text evidence="1">The sequence shown here is derived from an EMBL/GenBank/DDBJ whole genome shotgun (WGS) entry which is preliminary data.</text>
</comment>
<reference evidence="1 2" key="1">
    <citation type="journal article" date="2011" name="Cell">
        <title>The monarch butterfly genome yields insights into long-distance migration.</title>
        <authorList>
            <person name="Zhan S."/>
            <person name="Merlin C."/>
            <person name="Boore J.L."/>
            <person name="Reppert S.M."/>
        </authorList>
    </citation>
    <scope>NUCLEOTIDE SEQUENCE [LARGE SCALE GENOMIC DNA]</scope>
    <source>
        <strain evidence="1">F-2</strain>
    </source>
</reference>
<evidence type="ECO:0000313" key="2">
    <source>
        <dbReference type="Proteomes" id="UP000007151"/>
    </source>
</evidence>
<dbReference type="InParanoid" id="A0A212EYV8"/>
<gene>
    <name evidence="1" type="ORF">KGM_201077</name>
</gene>
<evidence type="ECO:0000313" key="1">
    <source>
        <dbReference type="EMBL" id="OWR46688.1"/>
    </source>
</evidence>
<name>A0A212EYV8_DANPL</name>
<dbReference type="KEGG" id="dpl:KGM_201077"/>
<dbReference type="Proteomes" id="UP000007151">
    <property type="component" value="Unassembled WGS sequence"/>
</dbReference>
<sequence>MSVVVAVSGVRGLEAGQRSSRLPPQPLGLCDLIERVITSHDRPTVSKLNNLLKDPLLVAASPRFISSIAPLSLSLVNKSHPNKCNPRFVSRFLRTAAPPLCVKATNCAEPLADHLIDYRANAFPHNYTLHDATSSLHIHRGFRPSSTPSSKLTLQCMTLSVLFRGRPGCRSLGLRTKRGVRVHSAANLLDLQRILELRDGLRRRMNNYNVRKASRDPTGWFG</sequence>
<organism evidence="1 2">
    <name type="scientific">Danaus plexippus plexippus</name>
    <dbReference type="NCBI Taxonomy" id="278856"/>
    <lineage>
        <taxon>Eukaryota</taxon>
        <taxon>Metazoa</taxon>
        <taxon>Ecdysozoa</taxon>
        <taxon>Arthropoda</taxon>
        <taxon>Hexapoda</taxon>
        <taxon>Insecta</taxon>
        <taxon>Pterygota</taxon>
        <taxon>Neoptera</taxon>
        <taxon>Endopterygota</taxon>
        <taxon>Lepidoptera</taxon>
        <taxon>Glossata</taxon>
        <taxon>Ditrysia</taxon>
        <taxon>Papilionoidea</taxon>
        <taxon>Nymphalidae</taxon>
        <taxon>Danainae</taxon>
        <taxon>Danaini</taxon>
        <taxon>Danaina</taxon>
        <taxon>Danaus</taxon>
        <taxon>Danaus</taxon>
    </lineage>
</organism>
<dbReference type="AlphaFoldDB" id="A0A212EYV8"/>
<dbReference type="EMBL" id="AGBW02011420">
    <property type="protein sequence ID" value="OWR46688.1"/>
    <property type="molecule type" value="Genomic_DNA"/>
</dbReference>